<feature type="transmembrane region" description="Helical" evidence="18">
    <location>
        <begin position="437"/>
        <end position="457"/>
    </location>
</feature>
<feature type="transmembrane region" description="Helical" evidence="18">
    <location>
        <begin position="256"/>
        <end position="275"/>
    </location>
</feature>
<dbReference type="PRINTS" id="PR00119">
    <property type="entry name" value="CATATPASE"/>
</dbReference>
<evidence type="ECO:0000256" key="15">
    <source>
        <dbReference type="ARBA" id="ARBA00023136"/>
    </source>
</evidence>
<dbReference type="GO" id="GO:0043682">
    <property type="term" value="F:P-type divalent copper transporter activity"/>
    <property type="evidence" value="ECO:0007669"/>
    <property type="project" value="UniProtKB-EC"/>
</dbReference>
<dbReference type="SUPFAM" id="SSF81665">
    <property type="entry name" value="Calcium ATPase, transmembrane domain M"/>
    <property type="match status" value="1"/>
</dbReference>
<dbReference type="PANTHER" id="PTHR43520:SF8">
    <property type="entry name" value="P-TYPE CU(+) TRANSPORTER"/>
    <property type="match status" value="1"/>
</dbReference>
<evidence type="ECO:0000256" key="13">
    <source>
        <dbReference type="ARBA" id="ARBA00023008"/>
    </source>
</evidence>
<evidence type="ECO:0000256" key="11">
    <source>
        <dbReference type="ARBA" id="ARBA00022967"/>
    </source>
</evidence>
<feature type="transmembrane region" description="Helical" evidence="18">
    <location>
        <begin position="160"/>
        <end position="179"/>
    </location>
</feature>
<keyword evidence="18" id="KW-1003">Cell membrane</keyword>
<dbReference type="InterPro" id="IPR036412">
    <property type="entry name" value="HAD-like_sf"/>
</dbReference>
<dbReference type="SUPFAM" id="SSF56784">
    <property type="entry name" value="HAD-like"/>
    <property type="match status" value="1"/>
</dbReference>
<dbReference type="GO" id="GO:0005507">
    <property type="term" value="F:copper ion binding"/>
    <property type="evidence" value="ECO:0007669"/>
    <property type="project" value="InterPro"/>
</dbReference>
<dbReference type="InterPro" id="IPR027256">
    <property type="entry name" value="P-typ_ATPase_IB"/>
</dbReference>
<dbReference type="InterPro" id="IPR006121">
    <property type="entry name" value="HMA_dom"/>
</dbReference>
<dbReference type="FunFam" id="3.30.70.100:FF:000001">
    <property type="entry name" value="ATPase copper transporting beta"/>
    <property type="match status" value="1"/>
</dbReference>
<dbReference type="PRINTS" id="PR00943">
    <property type="entry name" value="CUATPASE"/>
</dbReference>
<dbReference type="GO" id="GO:0012505">
    <property type="term" value="C:endomembrane system"/>
    <property type="evidence" value="ECO:0007669"/>
    <property type="project" value="UniProtKB-SubCell"/>
</dbReference>
<evidence type="ECO:0000313" key="20">
    <source>
        <dbReference type="EMBL" id="AUN97655.1"/>
    </source>
</evidence>
<dbReference type="PROSITE" id="PS50846">
    <property type="entry name" value="HMA_2"/>
    <property type="match status" value="2"/>
</dbReference>
<keyword evidence="13" id="KW-0186">Copper</keyword>
<dbReference type="PROSITE" id="PS01047">
    <property type="entry name" value="HMA_1"/>
    <property type="match status" value="2"/>
</dbReference>
<feature type="domain" description="HMA" evidence="19">
    <location>
        <begin position="6"/>
        <end position="71"/>
    </location>
</feature>
<evidence type="ECO:0000256" key="7">
    <source>
        <dbReference type="ARBA" id="ARBA00022741"/>
    </source>
</evidence>
<evidence type="ECO:0000256" key="12">
    <source>
        <dbReference type="ARBA" id="ARBA00022989"/>
    </source>
</evidence>
<dbReference type="Proteomes" id="UP000235584">
    <property type="component" value="Chromosome"/>
</dbReference>
<dbReference type="Pfam" id="PF00702">
    <property type="entry name" value="Hydrolase"/>
    <property type="match status" value="1"/>
</dbReference>
<evidence type="ECO:0000313" key="21">
    <source>
        <dbReference type="Proteomes" id="UP000235584"/>
    </source>
</evidence>
<keyword evidence="4 18" id="KW-0812">Transmembrane</keyword>
<keyword evidence="10" id="KW-0460">Magnesium</keyword>
<dbReference type="InterPro" id="IPR059000">
    <property type="entry name" value="ATPase_P-type_domA"/>
</dbReference>
<dbReference type="InterPro" id="IPR008250">
    <property type="entry name" value="ATPase_P-typ_transduc_dom_A_sf"/>
</dbReference>
<dbReference type="SUPFAM" id="SSF81653">
    <property type="entry name" value="Calcium ATPase, transduction domain A"/>
    <property type="match status" value="1"/>
</dbReference>
<dbReference type="SFLD" id="SFLDF00027">
    <property type="entry name" value="p-type_atpase"/>
    <property type="match status" value="1"/>
</dbReference>
<keyword evidence="11" id="KW-1278">Translocase</keyword>
<dbReference type="InterPro" id="IPR017969">
    <property type="entry name" value="Heavy-metal-associated_CS"/>
</dbReference>
<dbReference type="Gene3D" id="3.40.1110.10">
    <property type="entry name" value="Calcium-transporting ATPase, cytoplasmic domain N"/>
    <property type="match status" value="1"/>
</dbReference>
<evidence type="ECO:0000256" key="2">
    <source>
        <dbReference type="ARBA" id="ARBA00006024"/>
    </source>
</evidence>
<dbReference type="InterPro" id="IPR006122">
    <property type="entry name" value="HMA_Cu_ion-bd"/>
</dbReference>
<evidence type="ECO:0000256" key="1">
    <source>
        <dbReference type="ARBA" id="ARBA00004127"/>
    </source>
</evidence>
<dbReference type="SFLD" id="SFLDG00002">
    <property type="entry name" value="C1.7:_P-type_atpase_like"/>
    <property type="match status" value="1"/>
</dbReference>
<dbReference type="NCBIfam" id="TIGR01525">
    <property type="entry name" value="ATPase-IB_hvy"/>
    <property type="match status" value="1"/>
</dbReference>
<evidence type="ECO:0000256" key="3">
    <source>
        <dbReference type="ARBA" id="ARBA00022448"/>
    </source>
</evidence>
<feature type="transmembrane region" description="Helical" evidence="18">
    <location>
        <begin position="751"/>
        <end position="768"/>
    </location>
</feature>
<evidence type="ECO:0000256" key="18">
    <source>
        <dbReference type="RuleBase" id="RU362081"/>
    </source>
</evidence>
<name>A0A2K9NRE6_BACTC</name>
<sequence length="802" mass="85836">MENTNIETNIQIKGMTCASCVSRIENQVKKIEGVIAVTVSLATESAKLVLTNKDSIKPALSAIEKSGYDILTKESELSIEGMTCASCVNRIESVLLKEPGVLSAIVNLATEKAKIKFVEDLINEEKIIKIITRAGYKASRAKSELKEEINEKAQQLKTDYIKLLIAATLSAPLVIPMIFEPFGFNFMLTGWIQLFLAAPVQFWLGARFYIAAWKAVKARSGNMDLLVSLGTTAAFGLSLYHIAIYGEHAGHDGIGALYFESSAVVITLVLLGKYLETRAKQQTSMAIKALQSLRPNIARVKRPEGDFEISIDEVSLGDIVIIKPGEKIPVDGLIISGSTQIDESFITGESLPVVKNLKDKVTGGSLNIDGLIQVETTALGTETTLARIIRLVENAQSAKAPIQRMVDKVSAVFVPIVILIATLTIVGWGLYSSDWESALINGVAVLVIACPCALGLATPTSIMVGTGLAAKAGILIKDAEALEIAHSVTVVAFDKTGTLTEGKPELTKIISNSISDEELIRISCALQSGSEHPLAKAIIEKSKEMGLSIEASSEVKALAGRGLEGNVGGVKYIIGTRRLMQEKVLDLSYFSSEALELENTGYTVSYLANESNKKIIGLMAFTDKIKDSARETIKKLNALNIKTVMITGDNAGAAKKVAESLGIFEVKAEVLPQDKSKVIEDLKRSGHIVAMVGDGINDAPALAAAHVGIAMATGTDVAMHTAGITLMRGNPLLIPDALEISKKTYNKIKQNLFWAFIYNIVGIPLAAFGLLNPVIAGAAMALSSVSVVSNALMLRKWKPASK</sequence>
<evidence type="ECO:0000256" key="4">
    <source>
        <dbReference type="ARBA" id="ARBA00022692"/>
    </source>
</evidence>
<feature type="transmembrane region" description="Helical" evidence="18">
    <location>
        <begin position="225"/>
        <end position="244"/>
    </location>
</feature>
<comment type="similarity">
    <text evidence="2 18">Belongs to the cation transport ATPase (P-type) (TC 3.A.3) family. Type IB subfamily.</text>
</comment>
<keyword evidence="14" id="KW-0406">Ion transport</keyword>
<keyword evidence="21" id="KW-1185">Reference proteome</keyword>
<keyword evidence="7 18" id="KW-0547">Nucleotide-binding</keyword>
<dbReference type="InterPro" id="IPR018303">
    <property type="entry name" value="ATPase_P-typ_P_site"/>
</dbReference>
<reference evidence="20 21" key="1">
    <citation type="submission" date="2018-01" db="EMBL/GenBank/DDBJ databases">
        <title>Complete genome sequence of Bacteriovorax stolpii DSM12778.</title>
        <authorList>
            <person name="Tang B."/>
            <person name="Chang J."/>
        </authorList>
    </citation>
    <scope>NUCLEOTIDE SEQUENCE [LARGE SCALE GENOMIC DNA]</scope>
    <source>
        <strain evidence="20 21">DSM 12778</strain>
    </source>
</reference>
<evidence type="ECO:0000259" key="19">
    <source>
        <dbReference type="PROSITE" id="PS50846"/>
    </source>
</evidence>
<dbReference type="NCBIfam" id="TIGR01494">
    <property type="entry name" value="ATPase_P-type"/>
    <property type="match status" value="1"/>
</dbReference>
<dbReference type="CDD" id="cd00371">
    <property type="entry name" value="HMA"/>
    <property type="match status" value="2"/>
</dbReference>
<dbReference type="Gene3D" id="2.70.150.10">
    <property type="entry name" value="Calcium-transporting ATPase, cytoplasmic transduction domain A"/>
    <property type="match status" value="1"/>
</dbReference>
<dbReference type="SFLD" id="SFLDS00003">
    <property type="entry name" value="Haloacid_Dehalogenase"/>
    <property type="match status" value="1"/>
</dbReference>
<evidence type="ECO:0000256" key="9">
    <source>
        <dbReference type="ARBA" id="ARBA00022840"/>
    </source>
</evidence>
<evidence type="ECO:0000256" key="14">
    <source>
        <dbReference type="ARBA" id="ARBA00023065"/>
    </source>
</evidence>
<feature type="transmembrane region" description="Helical" evidence="18">
    <location>
        <begin position="409"/>
        <end position="431"/>
    </location>
</feature>
<dbReference type="Gene3D" id="3.40.50.1000">
    <property type="entry name" value="HAD superfamily/HAD-like"/>
    <property type="match status" value="1"/>
</dbReference>
<dbReference type="KEGG" id="bsto:C0V70_05905"/>
<dbReference type="GO" id="GO:0005524">
    <property type="term" value="F:ATP binding"/>
    <property type="evidence" value="ECO:0007669"/>
    <property type="project" value="UniProtKB-UniRule"/>
</dbReference>
<dbReference type="GO" id="GO:0016887">
    <property type="term" value="F:ATP hydrolysis activity"/>
    <property type="evidence" value="ECO:0007669"/>
    <property type="project" value="InterPro"/>
</dbReference>
<proteinExistence type="inferred from homology"/>
<comment type="catalytic activity">
    <reaction evidence="17">
        <text>Cu(2+)(in) + ATP + H2O = Cu(2+)(out) + ADP + phosphate + H(+)</text>
        <dbReference type="Rhea" id="RHEA:10376"/>
        <dbReference type="ChEBI" id="CHEBI:15377"/>
        <dbReference type="ChEBI" id="CHEBI:15378"/>
        <dbReference type="ChEBI" id="CHEBI:29036"/>
        <dbReference type="ChEBI" id="CHEBI:30616"/>
        <dbReference type="ChEBI" id="CHEBI:43474"/>
        <dbReference type="ChEBI" id="CHEBI:456216"/>
        <dbReference type="EC" id="7.2.2.9"/>
    </reaction>
</comment>
<dbReference type="CDD" id="cd02094">
    <property type="entry name" value="P-type_ATPase_Cu-like"/>
    <property type="match status" value="1"/>
</dbReference>
<feature type="transmembrane region" description="Helical" evidence="18">
    <location>
        <begin position="191"/>
        <end position="213"/>
    </location>
</feature>
<accession>A0A2K9NRE6</accession>
<evidence type="ECO:0000256" key="17">
    <source>
        <dbReference type="ARBA" id="ARBA00047424"/>
    </source>
</evidence>
<dbReference type="InterPro" id="IPR023214">
    <property type="entry name" value="HAD_sf"/>
</dbReference>
<feature type="transmembrane region" description="Helical" evidence="18">
    <location>
        <begin position="774"/>
        <end position="794"/>
    </location>
</feature>
<gene>
    <name evidence="20" type="ORF">C0V70_05905</name>
</gene>
<dbReference type="EC" id="7.2.2.9" evidence="16"/>
<dbReference type="RefSeq" id="WP_102242950.1">
    <property type="nucleotide sequence ID" value="NZ_CP025704.1"/>
</dbReference>
<organism evidence="20 21">
    <name type="scientific">Bacteriovorax stolpii</name>
    <name type="common">Bdellovibrio stolpii</name>
    <dbReference type="NCBI Taxonomy" id="960"/>
    <lineage>
        <taxon>Bacteria</taxon>
        <taxon>Pseudomonadati</taxon>
        <taxon>Bdellovibrionota</taxon>
        <taxon>Bacteriovoracia</taxon>
        <taxon>Bacteriovoracales</taxon>
        <taxon>Bacteriovoracaceae</taxon>
        <taxon>Bacteriovorax</taxon>
    </lineage>
</organism>
<dbReference type="NCBIfam" id="TIGR00003">
    <property type="entry name" value="copper ion binding protein"/>
    <property type="match status" value="2"/>
</dbReference>
<dbReference type="EMBL" id="CP025704">
    <property type="protein sequence ID" value="AUN97655.1"/>
    <property type="molecule type" value="Genomic_DNA"/>
</dbReference>
<keyword evidence="5 18" id="KW-0479">Metal-binding</keyword>
<keyword evidence="15 18" id="KW-0472">Membrane</keyword>
<keyword evidence="8" id="KW-0187">Copper transport</keyword>
<keyword evidence="12 18" id="KW-1133">Transmembrane helix</keyword>
<protein>
    <recommendedName>
        <fullName evidence="16">P-type Cu(2+) transporter</fullName>
        <ecNumber evidence="16">7.2.2.9</ecNumber>
    </recommendedName>
</protein>
<dbReference type="Pfam" id="PF00403">
    <property type="entry name" value="HMA"/>
    <property type="match status" value="2"/>
</dbReference>
<dbReference type="Pfam" id="PF00122">
    <property type="entry name" value="E1-E2_ATPase"/>
    <property type="match status" value="1"/>
</dbReference>
<dbReference type="PANTHER" id="PTHR43520">
    <property type="entry name" value="ATP7, ISOFORM B"/>
    <property type="match status" value="1"/>
</dbReference>
<dbReference type="InterPro" id="IPR023299">
    <property type="entry name" value="ATPase_P-typ_cyto_dom_N"/>
</dbReference>
<keyword evidence="6" id="KW-0677">Repeat</keyword>
<keyword evidence="9 18" id="KW-0067">ATP-binding</keyword>
<evidence type="ECO:0000256" key="6">
    <source>
        <dbReference type="ARBA" id="ARBA00022737"/>
    </source>
</evidence>
<dbReference type="Gene3D" id="3.30.70.100">
    <property type="match status" value="2"/>
</dbReference>
<evidence type="ECO:0000256" key="8">
    <source>
        <dbReference type="ARBA" id="ARBA00022796"/>
    </source>
</evidence>
<dbReference type="GO" id="GO:0055070">
    <property type="term" value="P:copper ion homeostasis"/>
    <property type="evidence" value="ECO:0007669"/>
    <property type="project" value="TreeGrafter"/>
</dbReference>
<dbReference type="InterPro" id="IPR036163">
    <property type="entry name" value="HMA_dom_sf"/>
</dbReference>
<dbReference type="InterPro" id="IPR044492">
    <property type="entry name" value="P_typ_ATPase_HD_dom"/>
</dbReference>
<dbReference type="InterPro" id="IPR001757">
    <property type="entry name" value="P_typ_ATPase"/>
</dbReference>
<dbReference type="FunFam" id="2.70.150.10:FF:000002">
    <property type="entry name" value="Copper-transporting ATPase 1, putative"/>
    <property type="match status" value="1"/>
</dbReference>
<dbReference type="AlphaFoldDB" id="A0A2K9NRE6"/>
<evidence type="ECO:0000256" key="10">
    <source>
        <dbReference type="ARBA" id="ARBA00022842"/>
    </source>
</evidence>
<dbReference type="InterPro" id="IPR023298">
    <property type="entry name" value="ATPase_P-typ_TM_dom_sf"/>
</dbReference>
<dbReference type="PROSITE" id="PS00154">
    <property type="entry name" value="ATPASE_E1_E2"/>
    <property type="match status" value="1"/>
</dbReference>
<dbReference type="NCBIfam" id="TIGR01511">
    <property type="entry name" value="ATPase-IB1_Cu"/>
    <property type="match status" value="1"/>
</dbReference>
<evidence type="ECO:0000256" key="5">
    <source>
        <dbReference type="ARBA" id="ARBA00022723"/>
    </source>
</evidence>
<dbReference type="FunFam" id="3.30.70.100:FF:000005">
    <property type="entry name" value="Copper-exporting P-type ATPase A"/>
    <property type="match status" value="1"/>
</dbReference>
<dbReference type="SUPFAM" id="SSF55008">
    <property type="entry name" value="HMA, heavy metal-associated domain"/>
    <property type="match status" value="2"/>
</dbReference>
<keyword evidence="3" id="KW-0813">Transport</keyword>
<evidence type="ECO:0000256" key="16">
    <source>
        <dbReference type="ARBA" id="ARBA00038904"/>
    </source>
</evidence>
<feature type="domain" description="HMA" evidence="19">
    <location>
        <begin position="73"/>
        <end position="139"/>
    </location>
</feature>
<dbReference type="GO" id="GO:0005886">
    <property type="term" value="C:plasma membrane"/>
    <property type="evidence" value="ECO:0007669"/>
    <property type="project" value="UniProtKB-SubCell"/>
</dbReference>
<comment type="subcellular location">
    <subcellularLocation>
        <location evidence="18">Cell membrane</location>
    </subcellularLocation>
    <subcellularLocation>
        <location evidence="1">Endomembrane system</location>
        <topology evidence="1">Multi-pass membrane protein</topology>
    </subcellularLocation>
</comment>